<evidence type="ECO:0000313" key="2">
    <source>
        <dbReference type="EMBL" id="RXI96294.1"/>
    </source>
</evidence>
<dbReference type="EMBL" id="QOUX01000047">
    <property type="protein sequence ID" value="RXI96294.1"/>
    <property type="molecule type" value="Genomic_DNA"/>
</dbReference>
<name>A0A4Q0VMN0_9BACI</name>
<dbReference type="SUPFAM" id="SSF57783">
    <property type="entry name" value="Zinc beta-ribbon"/>
    <property type="match status" value="1"/>
</dbReference>
<dbReference type="AlphaFoldDB" id="A0A4Q0VMN0"/>
<dbReference type="Pfam" id="PF01396">
    <property type="entry name" value="Zn_ribbon_Top1"/>
    <property type="match status" value="1"/>
</dbReference>
<feature type="domain" description="NERD" evidence="1">
    <location>
        <begin position="24"/>
        <end position="141"/>
    </location>
</feature>
<evidence type="ECO:0000259" key="1">
    <source>
        <dbReference type="PROSITE" id="PS50965"/>
    </source>
</evidence>
<organism evidence="2 3">
    <name type="scientific">Anaerobacillus alkaliphilus</name>
    <dbReference type="NCBI Taxonomy" id="1548597"/>
    <lineage>
        <taxon>Bacteria</taxon>
        <taxon>Bacillati</taxon>
        <taxon>Bacillota</taxon>
        <taxon>Bacilli</taxon>
        <taxon>Bacillales</taxon>
        <taxon>Bacillaceae</taxon>
        <taxon>Anaerobacillus</taxon>
    </lineage>
</organism>
<dbReference type="GO" id="GO:0003916">
    <property type="term" value="F:DNA topoisomerase activity"/>
    <property type="evidence" value="ECO:0007669"/>
    <property type="project" value="InterPro"/>
</dbReference>
<accession>A0A4Q0VMN0</accession>
<sequence length="254" mass="29461">MSWIFPIVLLLGMLYLRRNYASIKGWFGEAFANRILSKLDPEQYTVFHDIYVPTEEGGTTQLDHIVTSPYGIFVIETKHYEGWIFGKEDQRNWTQVIYKRKEKLFNPVWQNAGHIKALKSYLNTEDNTFYSIIAFSNNSTLKFTEPFTKARVLQFSHLLQVIHEYSTPVNSKRDLQLINAAIEKLKIVDKKQKQQVKKEHVTSIKVKKAAQKRLATSSSCPKCGSNLVMRQGKFGQFQGCSNYPKCRYTRQMSS</sequence>
<dbReference type="Gene3D" id="3.30.65.10">
    <property type="entry name" value="Bacterial Topoisomerase I, domain 1"/>
    <property type="match status" value="1"/>
</dbReference>
<evidence type="ECO:0000313" key="3">
    <source>
        <dbReference type="Proteomes" id="UP000290649"/>
    </source>
</evidence>
<dbReference type="Pfam" id="PF08378">
    <property type="entry name" value="NERD"/>
    <property type="match status" value="1"/>
</dbReference>
<reference evidence="2 3" key="1">
    <citation type="journal article" date="2019" name="Int. J. Syst. Evol. Microbiol.">
        <title>Anaerobacillus alkaliphilus sp. nov., a novel alkaliphilic and moderately halophilic bacterium.</title>
        <authorList>
            <person name="Borsodi A.K."/>
            <person name="Aszalos J.M."/>
            <person name="Bihari P."/>
            <person name="Nagy I."/>
            <person name="Schumann P."/>
            <person name="Sproer C."/>
            <person name="Kovacs A.L."/>
            <person name="Boka K."/>
            <person name="Dobosy P."/>
            <person name="Ovari M."/>
            <person name="Szili-Kovacs T."/>
            <person name="Toth E."/>
        </authorList>
    </citation>
    <scope>NUCLEOTIDE SEQUENCE [LARGE SCALE GENOMIC DNA]</scope>
    <source>
        <strain evidence="2 3">B16-10</strain>
    </source>
</reference>
<dbReference type="PROSITE" id="PS50965">
    <property type="entry name" value="NERD"/>
    <property type="match status" value="1"/>
</dbReference>
<keyword evidence="3" id="KW-1185">Reference proteome</keyword>
<proteinExistence type="predicted"/>
<dbReference type="GO" id="GO:0005694">
    <property type="term" value="C:chromosome"/>
    <property type="evidence" value="ECO:0007669"/>
    <property type="project" value="InterPro"/>
</dbReference>
<dbReference type="GO" id="GO:0003677">
    <property type="term" value="F:DNA binding"/>
    <property type="evidence" value="ECO:0007669"/>
    <property type="project" value="InterPro"/>
</dbReference>
<dbReference type="RefSeq" id="WP_129080273.1">
    <property type="nucleotide sequence ID" value="NZ_QOUX01000047.1"/>
</dbReference>
<comment type="caution">
    <text evidence="2">The sequence shown here is derived from an EMBL/GenBank/DDBJ whole genome shotgun (WGS) entry which is preliminary data.</text>
</comment>
<dbReference type="GO" id="GO:0006265">
    <property type="term" value="P:DNA topological change"/>
    <property type="evidence" value="ECO:0007669"/>
    <property type="project" value="InterPro"/>
</dbReference>
<dbReference type="OrthoDB" id="5782056at2"/>
<dbReference type="InterPro" id="IPR013498">
    <property type="entry name" value="Topo_IA_Znf"/>
</dbReference>
<dbReference type="InterPro" id="IPR011528">
    <property type="entry name" value="NERD"/>
</dbReference>
<protein>
    <recommendedName>
        <fullName evidence="1">NERD domain-containing protein</fullName>
    </recommendedName>
</protein>
<gene>
    <name evidence="2" type="ORF">DS745_21425</name>
</gene>
<dbReference type="Proteomes" id="UP000290649">
    <property type="component" value="Unassembled WGS sequence"/>
</dbReference>